<proteinExistence type="predicted"/>
<accession>A0A9X2VR87</accession>
<comment type="caution">
    <text evidence="1">The sequence shown here is derived from an EMBL/GenBank/DDBJ whole genome shotgun (WGS) entry which is preliminary data.</text>
</comment>
<dbReference type="AlphaFoldDB" id="A0A9X2VR87"/>
<keyword evidence="2" id="KW-1185">Reference proteome</keyword>
<reference evidence="1" key="1">
    <citation type="submission" date="2022-08" db="EMBL/GenBank/DDBJ databases">
        <authorList>
            <person name="Tistechok S."/>
            <person name="Samborskyy M."/>
            <person name="Roman I."/>
        </authorList>
    </citation>
    <scope>NUCLEOTIDE SEQUENCE</scope>
    <source>
        <strain evidence="1">DSM 103496</strain>
    </source>
</reference>
<dbReference type="EMBL" id="JANYMP010000018">
    <property type="protein sequence ID" value="MCS7481413.1"/>
    <property type="molecule type" value="Genomic_DNA"/>
</dbReference>
<gene>
    <name evidence="1" type="ORF">NZH93_31550</name>
</gene>
<name>A0A9X2VR87_9PSEU</name>
<sequence length="100" mass="10911">MTPLTFSHGDALIIVDGPVLEVFQRSVEGSNRIPLAWLGAWLDTERMRIAIGRRTITGGPVYTERPQSLIGFSRLPVQAEAVAHLRAFFAEVAVLAGRPA</sequence>
<dbReference type="RefSeq" id="WP_259626906.1">
    <property type="nucleotide sequence ID" value="NZ_JANYMP010000018.1"/>
</dbReference>
<organism evidence="1 2">
    <name type="scientific">Umezawaea endophytica</name>
    <dbReference type="NCBI Taxonomy" id="1654476"/>
    <lineage>
        <taxon>Bacteria</taxon>
        <taxon>Bacillati</taxon>
        <taxon>Actinomycetota</taxon>
        <taxon>Actinomycetes</taxon>
        <taxon>Pseudonocardiales</taxon>
        <taxon>Pseudonocardiaceae</taxon>
        <taxon>Umezawaea</taxon>
    </lineage>
</organism>
<evidence type="ECO:0000313" key="2">
    <source>
        <dbReference type="Proteomes" id="UP001141259"/>
    </source>
</evidence>
<protein>
    <submittedName>
        <fullName evidence="1">Uncharacterized protein</fullName>
    </submittedName>
</protein>
<dbReference type="Proteomes" id="UP001141259">
    <property type="component" value="Unassembled WGS sequence"/>
</dbReference>
<evidence type="ECO:0000313" key="1">
    <source>
        <dbReference type="EMBL" id="MCS7481413.1"/>
    </source>
</evidence>